<dbReference type="Proteomes" id="UP000009222">
    <property type="component" value="Chromosome"/>
</dbReference>
<dbReference type="KEGG" id="taz:TREAZ_1030"/>
<evidence type="ECO:0000256" key="1">
    <source>
        <dbReference type="SAM" id="MobiDB-lite"/>
    </source>
</evidence>
<organism evidence="2 3">
    <name type="scientific">Leadbettera azotonutricia (strain ATCC BAA-888 / DSM 13862 / ZAS-9)</name>
    <name type="common">Treponema azotonutricium</name>
    <dbReference type="NCBI Taxonomy" id="545695"/>
    <lineage>
        <taxon>Bacteria</taxon>
        <taxon>Pseudomonadati</taxon>
        <taxon>Spirochaetota</taxon>
        <taxon>Spirochaetia</taxon>
        <taxon>Spirochaetales</taxon>
        <taxon>Breznakiellaceae</taxon>
        <taxon>Leadbettera</taxon>
    </lineage>
</organism>
<dbReference type="HOGENOM" id="CLU_216009_0_0_12"/>
<accession>F5Y7P8</accession>
<dbReference type="InParanoid" id="F5Y7P8"/>
<feature type="region of interest" description="Disordered" evidence="1">
    <location>
        <begin position="1"/>
        <end position="44"/>
    </location>
</feature>
<reference evidence="2 3" key="2">
    <citation type="journal article" date="2011" name="ISME J.">
        <title>RNA-seq reveals cooperative metabolic interactions between two termite-gut spirochete species in co-culture.</title>
        <authorList>
            <person name="Rosenthal A.Z."/>
            <person name="Matson E.G."/>
            <person name="Eldar A."/>
            <person name="Leadbetter J.R."/>
        </authorList>
    </citation>
    <scope>NUCLEOTIDE SEQUENCE [LARGE SCALE GENOMIC DNA]</scope>
    <source>
        <strain evidence="3">ATCC BAA-888 / DSM 13862 / ZAS-9</strain>
    </source>
</reference>
<proteinExistence type="predicted"/>
<keyword evidence="3" id="KW-1185">Reference proteome</keyword>
<sequence length="44" mass="4427">MKAPVCEGIRRKSRGAGGTRRSAAPEGAIGQDTALGGPELPHAV</sequence>
<dbReference type="EMBL" id="CP001841">
    <property type="protein sequence ID" value="AEF80677.1"/>
    <property type="molecule type" value="Genomic_DNA"/>
</dbReference>
<gene>
    <name evidence="2" type="ordered locus">TREAZ_1030</name>
</gene>
<name>F5Y7P8_LEAAZ</name>
<evidence type="ECO:0000313" key="2">
    <source>
        <dbReference type="EMBL" id="AEF80677.1"/>
    </source>
</evidence>
<evidence type="ECO:0000313" key="3">
    <source>
        <dbReference type="Proteomes" id="UP000009222"/>
    </source>
</evidence>
<protein>
    <submittedName>
        <fullName evidence="2">Uncharacterized protein</fullName>
    </submittedName>
</protein>
<dbReference type="RefSeq" id="WP_015710958.1">
    <property type="nucleotide sequence ID" value="NC_015577.1"/>
</dbReference>
<reference evidence="3" key="1">
    <citation type="submission" date="2009-12" db="EMBL/GenBank/DDBJ databases">
        <title>Complete sequence of Treponema azotonutricium strain ZAS-9.</title>
        <authorList>
            <person name="Tetu S.G."/>
            <person name="Matson E."/>
            <person name="Ren Q."/>
            <person name="Seshadri R."/>
            <person name="Elbourne L."/>
            <person name="Hassan K.A."/>
            <person name="Durkin A."/>
            <person name="Radune D."/>
            <person name="Mohamoud Y."/>
            <person name="Shay R."/>
            <person name="Jin S."/>
            <person name="Zhang X."/>
            <person name="Lucey K."/>
            <person name="Ballor N.R."/>
            <person name="Ottesen E."/>
            <person name="Rosenthal R."/>
            <person name="Allen A."/>
            <person name="Leadbetter J.R."/>
            <person name="Paulsen I.T."/>
        </authorList>
    </citation>
    <scope>NUCLEOTIDE SEQUENCE [LARGE SCALE GENOMIC DNA]</scope>
    <source>
        <strain evidence="3">ATCC BAA-888 / DSM 13862 / ZAS-9</strain>
    </source>
</reference>
<dbReference type="AlphaFoldDB" id="F5Y7P8"/>